<sequence length="86" mass="9896">MEDIEQGHLTNLYAVKSGGDGLISLAKSLQIRSSRPLNSHSHNEPRVRLYLENQHTVEEIAQNIPKELEINNQPSTHDEYRHNINR</sequence>
<dbReference type="AlphaFoldDB" id="A0A814ZDJ4"/>
<dbReference type="Proteomes" id="UP000663870">
    <property type="component" value="Unassembled WGS sequence"/>
</dbReference>
<name>A0A814ZDJ4_9BILA</name>
<comment type="caution">
    <text evidence="1">The sequence shown here is derived from an EMBL/GenBank/DDBJ whole genome shotgun (WGS) entry which is preliminary data.</text>
</comment>
<dbReference type="EMBL" id="CAJNOL010000927">
    <property type="protein sequence ID" value="CAF1241403.1"/>
    <property type="molecule type" value="Genomic_DNA"/>
</dbReference>
<keyword evidence="2" id="KW-1185">Reference proteome</keyword>
<organism evidence="1 2">
    <name type="scientific">Rotaria sordida</name>
    <dbReference type="NCBI Taxonomy" id="392033"/>
    <lineage>
        <taxon>Eukaryota</taxon>
        <taxon>Metazoa</taxon>
        <taxon>Spiralia</taxon>
        <taxon>Gnathifera</taxon>
        <taxon>Rotifera</taxon>
        <taxon>Eurotatoria</taxon>
        <taxon>Bdelloidea</taxon>
        <taxon>Philodinida</taxon>
        <taxon>Philodinidae</taxon>
        <taxon>Rotaria</taxon>
    </lineage>
</organism>
<gene>
    <name evidence="1" type="ORF">JXQ802_LOCUS26479</name>
</gene>
<proteinExistence type="predicted"/>
<accession>A0A814ZDJ4</accession>
<evidence type="ECO:0000313" key="2">
    <source>
        <dbReference type="Proteomes" id="UP000663870"/>
    </source>
</evidence>
<evidence type="ECO:0000313" key="1">
    <source>
        <dbReference type="EMBL" id="CAF1241403.1"/>
    </source>
</evidence>
<protein>
    <submittedName>
        <fullName evidence="1">Uncharacterized protein</fullName>
    </submittedName>
</protein>
<reference evidence="1" key="1">
    <citation type="submission" date="2021-02" db="EMBL/GenBank/DDBJ databases">
        <authorList>
            <person name="Nowell W R."/>
        </authorList>
    </citation>
    <scope>NUCLEOTIDE SEQUENCE</scope>
</reference>